<dbReference type="SUPFAM" id="SSF81653">
    <property type="entry name" value="Calcium ATPase, transduction domain A"/>
    <property type="match status" value="1"/>
</dbReference>
<comment type="subcellular location">
    <subcellularLocation>
        <location evidence="1">Cell membrane</location>
        <topology evidence="1">Multi-pass membrane protein</topology>
    </subcellularLocation>
</comment>
<keyword evidence="5" id="KW-0547">Nucleotide-binding</keyword>
<keyword evidence="4 10" id="KW-0812">Transmembrane</keyword>
<dbReference type="NCBIfam" id="TIGR01494">
    <property type="entry name" value="ATPase_P-type"/>
    <property type="match status" value="4"/>
</dbReference>
<evidence type="ECO:0000256" key="10">
    <source>
        <dbReference type="SAM" id="Phobius"/>
    </source>
</evidence>
<dbReference type="SUPFAM" id="SSF81660">
    <property type="entry name" value="Metal cation-transporting ATPase, ATP-binding domain N"/>
    <property type="match status" value="1"/>
</dbReference>
<evidence type="ECO:0000256" key="7">
    <source>
        <dbReference type="ARBA" id="ARBA00022967"/>
    </source>
</evidence>
<feature type="transmembrane region" description="Helical" evidence="10">
    <location>
        <begin position="837"/>
        <end position="856"/>
    </location>
</feature>
<evidence type="ECO:0000256" key="9">
    <source>
        <dbReference type="ARBA" id="ARBA00023136"/>
    </source>
</evidence>
<keyword evidence="13" id="KW-1185">Reference proteome</keyword>
<evidence type="ECO:0000256" key="5">
    <source>
        <dbReference type="ARBA" id="ARBA00022741"/>
    </source>
</evidence>
<evidence type="ECO:0000256" key="6">
    <source>
        <dbReference type="ARBA" id="ARBA00022840"/>
    </source>
</evidence>
<dbReference type="PRINTS" id="PR00119">
    <property type="entry name" value="CATATPASE"/>
</dbReference>
<dbReference type="Pfam" id="PF00122">
    <property type="entry name" value="E1-E2_ATPase"/>
    <property type="match status" value="1"/>
</dbReference>
<dbReference type="SMART" id="SM00831">
    <property type="entry name" value="Cation_ATPase_N"/>
    <property type="match status" value="1"/>
</dbReference>
<dbReference type="InterPro" id="IPR044492">
    <property type="entry name" value="P_typ_ATPase_HD_dom"/>
</dbReference>
<dbReference type="PROSITE" id="PS00154">
    <property type="entry name" value="ATPASE_E1_E2"/>
    <property type="match status" value="1"/>
</dbReference>
<dbReference type="Gene3D" id="3.40.1110.10">
    <property type="entry name" value="Calcium-transporting ATPase, cytoplasmic domain N"/>
    <property type="match status" value="1"/>
</dbReference>
<dbReference type="InterPro" id="IPR023299">
    <property type="entry name" value="ATPase_P-typ_cyto_dom_N"/>
</dbReference>
<feature type="transmembrane region" description="Helical" evidence="10">
    <location>
        <begin position="244"/>
        <end position="263"/>
    </location>
</feature>
<comment type="similarity">
    <text evidence="2">Belongs to the cation transport ATPase (P-type) (TC 3.A.3) family. Type IIA subfamily.</text>
</comment>
<sequence>MDWFKEESQHVIDSLGSNAQNGLDDEQIIKVRNQFGLNQIIAQKSIPPLWRFILQFKNPLLIILMFGAFLSFITSHYIDTIAITIIILLNAIISFVQEYRAQKSIDALRQMAAPKTIALRNKQWQTIAASELVPGDIVRLDAGSIVPADLRLIETQQLKIDESALTGESEPVGKHTLAILQDNLPITDQLNMAFMSTAVTEGQGFGIVVGTGMQTEVGKIAHLMQIASTNLTPLQQRVHRLSKVLILAALIVVMIVVSIGLMHGMSWSVLMTTGISLAVAATPEGLMTILTIVLTLGATRMMQNKGLVRHLASVETLGSTSIICTDKTGTLTQNKMQVTQLWTGGLYFHLEGQGYEPIGQFLDHNLSPISHKDIRHLEHMVTLSVLCNEAEHIKKDGSHSIIGSPTEGAILVAAAKTGMTKEAALEQYTEVVNFPFDSKRKMMSVIVEDKQNQYWLIVKGAPDVMIENSEAVQLHDSLGDMLTDKPKVEAVVENFANQALRTLAIGYRKLQPSDLQQSHEELETNLTLAGIYGIIDPPRSEAIKAIDACHSAGIKVAMITGDHAITAKAIALKMGIITDENARVLEGKTLNQMSDEALFEEVENISVFARVTPEHKLRIVQALQKHNHVVAMTGDGVNDAPALRTADMGVAMGITGTGVSKESADLILLDDNFTTIVEAVKEGRRIYDNIRKFIRQDLTTNVGEVSALLFAFILISDEPLLTLAPLMILWINLISDGLPSLALGVDGAEDNVMKRLPRDKNESFFAGQLGQTILIRGLIMGGVTYGMFLYAINLGLEQPYAQTLAFMTLIFGQLVQVFDSRTITNIYHRNPFSNRHLLIAVAVSGLLSIMMVYTPFGNLLLGTMPLRAEHLGLAFLVGALPVLILSAINETFNIKWL</sequence>
<dbReference type="Proteomes" id="UP001054820">
    <property type="component" value="Chromosome"/>
</dbReference>
<dbReference type="SFLD" id="SFLDF00027">
    <property type="entry name" value="p-type_atpase"/>
    <property type="match status" value="1"/>
</dbReference>
<dbReference type="InterPro" id="IPR023298">
    <property type="entry name" value="ATPase_P-typ_TM_dom_sf"/>
</dbReference>
<dbReference type="InterPro" id="IPR023214">
    <property type="entry name" value="HAD_sf"/>
</dbReference>
<dbReference type="Pfam" id="PF00689">
    <property type="entry name" value="Cation_ATPase_C"/>
    <property type="match status" value="1"/>
</dbReference>
<reference evidence="12" key="1">
    <citation type="journal article" date="2022" name="Arch. Microbiol.">
        <title>Thiomicrorhabdus immobilis sp. nov., a mesophilic sulfur-oxidizing bacterium isolated from sediment of a brackish lake in northern Japan.</title>
        <authorList>
            <person name="Kojima H."/>
            <person name="Mochizuki J."/>
            <person name="Kanda M."/>
            <person name="Watanabe T."/>
            <person name="Fukui M."/>
        </authorList>
    </citation>
    <scope>NUCLEOTIDE SEQUENCE</scope>
    <source>
        <strain evidence="12">Am19</strain>
    </source>
</reference>
<dbReference type="InterPro" id="IPR004014">
    <property type="entry name" value="ATPase_P-typ_cation-transptr_N"/>
</dbReference>
<dbReference type="InterPro" id="IPR050510">
    <property type="entry name" value="Cation_transp_ATPase_P-type"/>
</dbReference>
<evidence type="ECO:0000256" key="1">
    <source>
        <dbReference type="ARBA" id="ARBA00004651"/>
    </source>
</evidence>
<evidence type="ECO:0000313" key="13">
    <source>
        <dbReference type="Proteomes" id="UP001054820"/>
    </source>
</evidence>
<dbReference type="PANTHER" id="PTHR43294">
    <property type="entry name" value="SODIUM/POTASSIUM-TRANSPORTING ATPASE SUBUNIT ALPHA"/>
    <property type="match status" value="1"/>
</dbReference>
<dbReference type="SFLD" id="SFLDS00003">
    <property type="entry name" value="Haloacid_Dehalogenase"/>
    <property type="match status" value="1"/>
</dbReference>
<protein>
    <submittedName>
        <fullName evidence="12">Calcium-transporting ATPase</fullName>
    </submittedName>
</protein>
<gene>
    <name evidence="12" type="primary">yloB</name>
    <name evidence="12" type="ORF">THMIRHAM_19870</name>
</gene>
<keyword evidence="9 10" id="KW-0472">Membrane</keyword>
<dbReference type="Pfam" id="PF13246">
    <property type="entry name" value="Cation_ATPase"/>
    <property type="match status" value="1"/>
</dbReference>
<evidence type="ECO:0000256" key="2">
    <source>
        <dbReference type="ARBA" id="ARBA00005675"/>
    </source>
</evidence>
<dbReference type="Pfam" id="PF00690">
    <property type="entry name" value="Cation_ATPase_N"/>
    <property type="match status" value="1"/>
</dbReference>
<dbReference type="Gene3D" id="2.70.150.10">
    <property type="entry name" value="Calcium-transporting ATPase, cytoplasmic transduction domain A"/>
    <property type="match status" value="1"/>
</dbReference>
<dbReference type="RefSeq" id="WP_237261672.1">
    <property type="nucleotide sequence ID" value="NZ_AP024202.1"/>
</dbReference>
<feature type="transmembrane region" description="Helical" evidence="10">
    <location>
        <begin position="868"/>
        <end position="888"/>
    </location>
</feature>
<dbReference type="EMBL" id="AP024202">
    <property type="protein sequence ID" value="BCN94202.1"/>
    <property type="molecule type" value="Genomic_DNA"/>
</dbReference>
<dbReference type="Gene3D" id="1.20.1110.10">
    <property type="entry name" value="Calcium-transporting ATPase, transmembrane domain"/>
    <property type="match status" value="1"/>
</dbReference>
<evidence type="ECO:0000313" key="12">
    <source>
        <dbReference type="EMBL" id="BCN94202.1"/>
    </source>
</evidence>
<keyword evidence="6" id="KW-0067">ATP-binding</keyword>
<feature type="domain" description="Cation-transporting P-type ATPase N-terminal" evidence="11">
    <location>
        <begin position="2"/>
        <end position="76"/>
    </location>
</feature>
<dbReference type="InterPro" id="IPR008250">
    <property type="entry name" value="ATPase_P-typ_transduc_dom_A_sf"/>
</dbReference>
<proteinExistence type="inferred from homology"/>
<feature type="transmembrane region" description="Helical" evidence="10">
    <location>
        <begin position="769"/>
        <end position="793"/>
    </location>
</feature>
<dbReference type="InterPro" id="IPR001757">
    <property type="entry name" value="P_typ_ATPase"/>
</dbReference>
<evidence type="ECO:0000256" key="8">
    <source>
        <dbReference type="ARBA" id="ARBA00022989"/>
    </source>
</evidence>
<dbReference type="InterPro" id="IPR036412">
    <property type="entry name" value="HAD-like_sf"/>
</dbReference>
<dbReference type="InterPro" id="IPR006068">
    <property type="entry name" value="ATPase_P-typ_cation-transptr_C"/>
</dbReference>
<dbReference type="InterPro" id="IPR018303">
    <property type="entry name" value="ATPase_P-typ_P_site"/>
</dbReference>
<dbReference type="Gene3D" id="3.40.50.1000">
    <property type="entry name" value="HAD superfamily/HAD-like"/>
    <property type="match status" value="1"/>
</dbReference>
<dbReference type="InterPro" id="IPR059000">
    <property type="entry name" value="ATPase_P-type_domA"/>
</dbReference>
<keyword evidence="8 10" id="KW-1133">Transmembrane helix</keyword>
<organism evidence="12 13">
    <name type="scientific">Thiomicrorhabdus immobilis</name>
    <dbReference type="NCBI Taxonomy" id="2791037"/>
    <lineage>
        <taxon>Bacteria</taxon>
        <taxon>Pseudomonadati</taxon>
        <taxon>Pseudomonadota</taxon>
        <taxon>Gammaproteobacteria</taxon>
        <taxon>Thiotrichales</taxon>
        <taxon>Piscirickettsiaceae</taxon>
        <taxon>Thiomicrorhabdus</taxon>
    </lineage>
</organism>
<feature type="transmembrane region" description="Helical" evidence="10">
    <location>
        <begin position="76"/>
        <end position="96"/>
    </location>
</feature>
<dbReference type="SUPFAM" id="SSF56784">
    <property type="entry name" value="HAD-like"/>
    <property type="match status" value="1"/>
</dbReference>
<dbReference type="PRINTS" id="PR00120">
    <property type="entry name" value="HATPASE"/>
</dbReference>
<feature type="transmembrane region" description="Helical" evidence="10">
    <location>
        <begin position="49"/>
        <end position="70"/>
    </location>
</feature>
<keyword evidence="7" id="KW-1278">Translocase</keyword>
<evidence type="ECO:0000256" key="4">
    <source>
        <dbReference type="ARBA" id="ARBA00022692"/>
    </source>
</evidence>
<evidence type="ECO:0000259" key="11">
    <source>
        <dbReference type="SMART" id="SM00831"/>
    </source>
</evidence>
<name>A0ABN6D1Y5_9GAMM</name>
<evidence type="ECO:0000256" key="3">
    <source>
        <dbReference type="ARBA" id="ARBA00022475"/>
    </source>
</evidence>
<keyword evidence="3" id="KW-1003">Cell membrane</keyword>
<dbReference type="SFLD" id="SFLDG00002">
    <property type="entry name" value="C1.7:_P-type_atpase_like"/>
    <property type="match status" value="1"/>
</dbReference>
<feature type="transmembrane region" description="Helical" evidence="10">
    <location>
        <begin position="275"/>
        <end position="299"/>
    </location>
</feature>
<accession>A0ABN6D1Y5</accession>
<dbReference type="PANTHER" id="PTHR43294:SF21">
    <property type="entry name" value="CATION TRANSPORTING ATPASE"/>
    <property type="match status" value="1"/>
</dbReference>
<dbReference type="SUPFAM" id="SSF81665">
    <property type="entry name" value="Calcium ATPase, transmembrane domain M"/>
    <property type="match status" value="1"/>
</dbReference>